<evidence type="ECO:0000313" key="1">
    <source>
        <dbReference type="EMBL" id="TJZ76218.1"/>
    </source>
</evidence>
<sequence>MALLSDGNQSIPVRIAGNRTDDYAGFTLRCDLFVPGKNISKKMRRNPIDVARDDPSGGCQVQYRFSWRQENRICRACAAASPQQAKPCPACLAVIFSSHASGLCFHFQFVADSVEYRIGASAAINSTRYLPTSA</sequence>
<proteinExistence type="predicted"/>
<comment type="caution">
    <text evidence="1">The sequence shown here is derived from an EMBL/GenBank/DDBJ whole genome shotgun (WGS) entry which is preliminary data.</text>
</comment>
<protein>
    <submittedName>
        <fullName evidence="1">Uncharacterized protein</fullName>
    </submittedName>
</protein>
<dbReference type="RefSeq" id="WP_136772268.1">
    <property type="nucleotide sequence ID" value="NZ_CP156074.1"/>
</dbReference>
<accession>A0A4V5MRJ0</accession>
<evidence type="ECO:0000313" key="2">
    <source>
        <dbReference type="Proteomes" id="UP000310016"/>
    </source>
</evidence>
<dbReference type="AlphaFoldDB" id="A0A4V5MRJ0"/>
<name>A0A4V5MRJ0_9NEIS</name>
<dbReference type="Proteomes" id="UP000310016">
    <property type="component" value="Unassembled WGS sequence"/>
</dbReference>
<organism evidence="1 2">
    <name type="scientific">Chitiniphilus eburneus</name>
    <dbReference type="NCBI Taxonomy" id="2571148"/>
    <lineage>
        <taxon>Bacteria</taxon>
        <taxon>Pseudomonadati</taxon>
        <taxon>Pseudomonadota</taxon>
        <taxon>Betaproteobacteria</taxon>
        <taxon>Neisseriales</taxon>
        <taxon>Chitinibacteraceae</taxon>
        <taxon>Chitiniphilus</taxon>
    </lineage>
</organism>
<reference evidence="1 2" key="1">
    <citation type="submission" date="2019-04" db="EMBL/GenBank/DDBJ databases">
        <title>Chitiniphilus eburnea sp. nov., a novel chitinolytic bacterium isolated from aquaculture sludge.</title>
        <authorList>
            <person name="Sheng M."/>
        </authorList>
    </citation>
    <scope>NUCLEOTIDE SEQUENCE [LARGE SCALE GENOMIC DNA]</scope>
    <source>
        <strain evidence="1 2">HX-2-15</strain>
    </source>
</reference>
<keyword evidence="2" id="KW-1185">Reference proteome</keyword>
<dbReference type="EMBL" id="SUMF01000003">
    <property type="protein sequence ID" value="TJZ76218.1"/>
    <property type="molecule type" value="Genomic_DNA"/>
</dbReference>
<gene>
    <name evidence="1" type="ORF">FAZ21_05430</name>
</gene>